<dbReference type="InterPro" id="IPR013785">
    <property type="entry name" value="Aldolase_TIM"/>
</dbReference>
<sequence length="385" mass="43690">MLRLLVESVGITADDADRGQRERKCPRKRPISDVAAVELTLANRNQKNRCPAFAARHRCRCNHLEKEKWTMGTALDKYADMKPNWDYPVIIESHINGIRTKEMNPNTPISYDEIAEDAIRCWEAGAGAIHAHNTSFDLMGADAYKDYMRTWDMVLQKHPDITWYPTTCNNLRLKGDENGLQHVPLLIEKANVRIACVDTGLTLFATETDAEGYLAGPEFGFNYERVGSQIKMLREHGTPMVFGVYEPGHLRHAMHYVNKGLSTPGSMWDFYLIGDYGLTATEPIGTNGMKPSLESLYYYLWMIEEAKVKHPWYISIWGQGALDDTSILRRAIELGGHIKTGLELFYDPARNPTNLELLQQAQEIAREVGRPIATADEARALYNIR</sequence>
<evidence type="ECO:0000256" key="3">
    <source>
        <dbReference type="ARBA" id="ARBA00022723"/>
    </source>
</evidence>
<reference evidence="5 6" key="1">
    <citation type="submission" date="2019-03" db="EMBL/GenBank/DDBJ databases">
        <title>Genomics of glacier-inhabiting Cryobacterium strains.</title>
        <authorList>
            <person name="Liu Q."/>
            <person name="Xin Y.-H."/>
        </authorList>
    </citation>
    <scope>NUCLEOTIDE SEQUENCE [LARGE SCALE GENOMIC DNA]</scope>
    <source>
        <strain evidence="5 6">Hh8</strain>
    </source>
</reference>
<gene>
    <name evidence="5" type="ORF">E3O21_01135</name>
</gene>
<dbReference type="PANTHER" id="PTHR37418">
    <property type="entry name" value="3-KETO-5-AMINOHEXANOATE CLEAVAGE ENZYME-RELATED"/>
    <property type="match status" value="1"/>
</dbReference>
<protein>
    <submittedName>
        <fullName evidence="5">3-keto-5-aminohexanoate cleavage protein</fullName>
    </submittedName>
</protein>
<evidence type="ECO:0000313" key="5">
    <source>
        <dbReference type="EMBL" id="TFB82290.1"/>
    </source>
</evidence>
<keyword evidence="4" id="KW-0862">Zinc</keyword>
<dbReference type="PANTHER" id="PTHR37418:SF2">
    <property type="entry name" value="3-KETO-5-AMINOHEXANOATE CLEAVAGE ENZYME"/>
    <property type="match status" value="1"/>
</dbReference>
<evidence type="ECO:0000256" key="4">
    <source>
        <dbReference type="ARBA" id="ARBA00022833"/>
    </source>
</evidence>
<evidence type="ECO:0000256" key="2">
    <source>
        <dbReference type="ARBA" id="ARBA00022679"/>
    </source>
</evidence>
<comment type="caution">
    <text evidence="5">The sequence shown here is derived from an EMBL/GenBank/DDBJ whole genome shotgun (WGS) entry which is preliminary data.</text>
</comment>
<dbReference type="InterPro" id="IPR008567">
    <property type="entry name" value="BKACE"/>
</dbReference>
<proteinExistence type="predicted"/>
<keyword evidence="3" id="KW-0479">Metal-binding</keyword>
<dbReference type="EMBL" id="SOFD01000002">
    <property type="protein sequence ID" value="TFB82290.1"/>
    <property type="molecule type" value="Genomic_DNA"/>
</dbReference>
<evidence type="ECO:0000256" key="1">
    <source>
        <dbReference type="ARBA" id="ARBA00001947"/>
    </source>
</evidence>
<dbReference type="Gene3D" id="3.20.20.70">
    <property type="entry name" value="Aldolase class I"/>
    <property type="match status" value="1"/>
</dbReference>
<dbReference type="RefSeq" id="WP_134505131.1">
    <property type="nucleotide sequence ID" value="NZ_FNIB01000008.1"/>
</dbReference>
<evidence type="ECO:0000313" key="6">
    <source>
        <dbReference type="Proteomes" id="UP000298252"/>
    </source>
</evidence>
<dbReference type="Proteomes" id="UP000298252">
    <property type="component" value="Unassembled WGS sequence"/>
</dbReference>
<keyword evidence="2" id="KW-0808">Transferase</keyword>
<keyword evidence="6" id="KW-1185">Reference proteome</keyword>
<dbReference type="Pfam" id="PF05853">
    <property type="entry name" value="BKACE"/>
    <property type="match status" value="1"/>
</dbReference>
<accession>A0ABY2IA58</accession>
<name>A0ABY2IA58_9MICO</name>
<comment type="cofactor">
    <cofactor evidence="1">
        <name>Zn(2+)</name>
        <dbReference type="ChEBI" id="CHEBI:29105"/>
    </cofactor>
</comment>
<organism evidence="5 6">
    <name type="scientific">Cryobacterium flavum</name>
    <dbReference type="NCBI Taxonomy" id="1424659"/>
    <lineage>
        <taxon>Bacteria</taxon>
        <taxon>Bacillati</taxon>
        <taxon>Actinomycetota</taxon>
        <taxon>Actinomycetes</taxon>
        <taxon>Micrococcales</taxon>
        <taxon>Microbacteriaceae</taxon>
        <taxon>Cryobacterium</taxon>
    </lineage>
</organism>